<keyword evidence="6 7" id="KW-0804">Transcription</keyword>
<keyword evidence="2 7" id="KW-0547">Nucleotide-binding</keyword>
<evidence type="ECO:0000256" key="8">
    <source>
        <dbReference type="SAM" id="MobiDB-lite"/>
    </source>
</evidence>
<evidence type="ECO:0000259" key="9">
    <source>
        <dbReference type="PROSITE" id="PS51161"/>
    </source>
</evidence>
<keyword evidence="1 7" id="KW-0678">Repressor</keyword>
<evidence type="ECO:0000256" key="7">
    <source>
        <dbReference type="HAMAP-Rule" id="MF_00440"/>
    </source>
</evidence>
<sequence length="186" mass="22175">MKCPACNFLETKVIDSRLSAEGVAIRRRRECLKCEFRFSTYEEVQILDLTIIKRDGSREPYSREKLVAGLKKSFEKRPITRDDLARLVQIIERDIQVLRKPEVSSLAIGEIVMKRLRQIDEVAYIRFASVYQGFKDAEMFHRAIEQLFVRDRAHKRKRHNHHKVKRRTTNHRHSSPHKRGRRRRLA</sequence>
<evidence type="ECO:0000256" key="2">
    <source>
        <dbReference type="ARBA" id="ARBA00022741"/>
    </source>
</evidence>
<dbReference type="InterPro" id="IPR005144">
    <property type="entry name" value="ATP-cone_dom"/>
</dbReference>
<evidence type="ECO:0000313" key="11">
    <source>
        <dbReference type="Proteomes" id="UP000176846"/>
    </source>
</evidence>
<evidence type="ECO:0000256" key="1">
    <source>
        <dbReference type="ARBA" id="ARBA00022491"/>
    </source>
</evidence>
<dbReference type="InterPro" id="IPR003796">
    <property type="entry name" value="RNR_NrdR-like"/>
</dbReference>
<accession>A0A1F7UWV4</accession>
<keyword evidence="3 7" id="KW-0067">ATP-binding</keyword>
<dbReference type="HAMAP" id="MF_00440">
    <property type="entry name" value="NrdR"/>
    <property type="match status" value="1"/>
</dbReference>
<dbReference type="InterPro" id="IPR055173">
    <property type="entry name" value="NrdR-like_N"/>
</dbReference>
<feature type="domain" description="ATP-cone" evidence="9">
    <location>
        <begin position="49"/>
        <end position="139"/>
    </location>
</feature>
<name>A0A1F7UWV4_9BACT</name>
<comment type="caution">
    <text evidence="10">The sequence shown here is derived from an EMBL/GenBank/DDBJ whole genome shotgun (WGS) entry which is preliminary data.</text>
</comment>
<keyword evidence="7" id="KW-0863">Zinc-finger</keyword>
<gene>
    <name evidence="7" type="primary">nrdR</name>
    <name evidence="10" type="ORF">A2936_04395</name>
</gene>
<dbReference type="AlphaFoldDB" id="A0A1F7UWV4"/>
<dbReference type="GO" id="GO:0045892">
    <property type="term" value="P:negative regulation of DNA-templated transcription"/>
    <property type="evidence" value="ECO:0007669"/>
    <property type="project" value="UniProtKB-UniRule"/>
</dbReference>
<dbReference type="Pfam" id="PF03477">
    <property type="entry name" value="ATP-cone"/>
    <property type="match status" value="1"/>
</dbReference>
<evidence type="ECO:0000313" key="10">
    <source>
        <dbReference type="EMBL" id="OGL82755.1"/>
    </source>
</evidence>
<dbReference type="NCBIfam" id="TIGR00244">
    <property type="entry name" value="transcriptional regulator NrdR"/>
    <property type="match status" value="1"/>
</dbReference>
<comment type="similarity">
    <text evidence="7">Belongs to the NrdR family.</text>
</comment>
<dbReference type="GO" id="GO:0008270">
    <property type="term" value="F:zinc ion binding"/>
    <property type="evidence" value="ECO:0007669"/>
    <property type="project" value="UniProtKB-UniRule"/>
</dbReference>
<keyword evidence="4 7" id="KW-0805">Transcription regulation</keyword>
<feature type="region of interest" description="Disordered" evidence="8">
    <location>
        <begin position="151"/>
        <end position="186"/>
    </location>
</feature>
<dbReference type="PANTHER" id="PTHR30455">
    <property type="entry name" value="TRANSCRIPTIONAL REPRESSOR NRDR"/>
    <property type="match status" value="1"/>
</dbReference>
<evidence type="ECO:0000256" key="5">
    <source>
        <dbReference type="ARBA" id="ARBA00023125"/>
    </source>
</evidence>
<dbReference type="EMBL" id="MGEK01000009">
    <property type="protein sequence ID" value="OGL82755.1"/>
    <property type="molecule type" value="Genomic_DNA"/>
</dbReference>
<keyword evidence="5 7" id="KW-0238">DNA-binding</keyword>
<dbReference type="Proteomes" id="UP000176846">
    <property type="component" value="Unassembled WGS sequence"/>
</dbReference>
<dbReference type="GO" id="GO:0003677">
    <property type="term" value="F:DNA binding"/>
    <property type="evidence" value="ECO:0007669"/>
    <property type="project" value="UniProtKB-KW"/>
</dbReference>
<dbReference type="GO" id="GO:0005524">
    <property type="term" value="F:ATP binding"/>
    <property type="evidence" value="ECO:0007669"/>
    <property type="project" value="UniProtKB-UniRule"/>
</dbReference>
<reference evidence="10 11" key="1">
    <citation type="journal article" date="2016" name="Nat. Commun.">
        <title>Thousands of microbial genomes shed light on interconnected biogeochemical processes in an aquifer system.</title>
        <authorList>
            <person name="Anantharaman K."/>
            <person name="Brown C.T."/>
            <person name="Hug L.A."/>
            <person name="Sharon I."/>
            <person name="Castelle C.J."/>
            <person name="Probst A.J."/>
            <person name="Thomas B.C."/>
            <person name="Singh A."/>
            <person name="Wilkins M.J."/>
            <person name="Karaoz U."/>
            <person name="Brodie E.L."/>
            <person name="Williams K.H."/>
            <person name="Hubbard S.S."/>
            <person name="Banfield J.F."/>
        </authorList>
    </citation>
    <scope>NUCLEOTIDE SEQUENCE [LARGE SCALE GENOMIC DNA]</scope>
</reference>
<evidence type="ECO:0000256" key="3">
    <source>
        <dbReference type="ARBA" id="ARBA00022840"/>
    </source>
</evidence>
<dbReference type="PROSITE" id="PS51161">
    <property type="entry name" value="ATP_CONE"/>
    <property type="match status" value="1"/>
</dbReference>
<feature type="zinc finger region" evidence="7">
    <location>
        <begin position="3"/>
        <end position="34"/>
    </location>
</feature>
<proteinExistence type="inferred from homology"/>
<organism evidence="10 11">
    <name type="scientific">Candidatus Uhrbacteria bacterium RIFCSPLOWO2_01_FULL_47_25</name>
    <dbReference type="NCBI Taxonomy" id="1802402"/>
    <lineage>
        <taxon>Bacteria</taxon>
        <taxon>Candidatus Uhriibacteriota</taxon>
    </lineage>
</organism>
<protein>
    <recommendedName>
        <fullName evidence="7">Transcriptional repressor NrdR</fullName>
    </recommendedName>
</protein>
<comment type="cofactor">
    <cofactor evidence="7">
        <name>Zn(2+)</name>
        <dbReference type="ChEBI" id="CHEBI:29105"/>
    </cofactor>
    <text evidence="7">Binds 1 zinc ion.</text>
</comment>
<evidence type="ECO:0000256" key="4">
    <source>
        <dbReference type="ARBA" id="ARBA00023015"/>
    </source>
</evidence>
<feature type="compositionally biased region" description="Basic residues" evidence="8">
    <location>
        <begin position="152"/>
        <end position="186"/>
    </location>
</feature>
<comment type="function">
    <text evidence="7">Negatively regulates transcription of bacterial ribonucleotide reductase nrd genes and operons by binding to NrdR-boxes.</text>
</comment>
<dbReference type="Pfam" id="PF22811">
    <property type="entry name" value="Zn_ribbon_NrdR"/>
    <property type="match status" value="1"/>
</dbReference>
<keyword evidence="7" id="KW-0862">Zinc</keyword>
<keyword evidence="7" id="KW-0479">Metal-binding</keyword>
<evidence type="ECO:0000256" key="6">
    <source>
        <dbReference type="ARBA" id="ARBA00023163"/>
    </source>
</evidence>
<dbReference type="PANTHER" id="PTHR30455:SF2">
    <property type="entry name" value="TRANSCRIPTIONAL REPRESSOR NRDR"/>
    <property type="match status" value="1"/>
</dbReference>